<evidence type="ECO:0000313" key="2">
    <source>
        <dbReference type="EMBL" id="CAG5131284.1"/>
    </source>
</evidence>
<feature type="non-terminal residue" evidence="2">
    <location>
        <position position="1"/>
    </location>
</feature>
<dbReference type="Proteomes" id="UP000678393">
    <property type="component" value="Unassembled WGS sequence"/>
</dbReference>
<dbReference type="AlphaFoldDB" id="A0A8S3ZNS7"/>
<name>A0A8S3ZNS7_9EUPU</name>
<feature type="non-terminal residue" evidence="2">
    <location>
        <position position="57"/>
    </location>
</feature>
<feature type="region of interest" description="Disordered" evidence="1">
    <location>
        <begin position="27"/>
        <end position="57"/>
    </location>
</feature>
<comment type="caution">
    <text evidence="2">The sequence shown here is derived from an EMBL/GenBank/DDBJ whole genome shotgun (WGS) entry which is preliminary data.</text>
</comment>
<evidence type="ECO:0000256" key="1">
    <source>
        <dbReference type="SAM" id="MobiDB-lite"/>
    </source>
</evidence>
<reference evidence="2" key="1">
    <citation type="submission" date="2021-04" db="EMBL/GenBank/DDBJ databases">
        <authorList>
            <consortium name="Molecular Ecology Group"/>
        </authorList>
    </citation>
    <scope>NUCLEOTIDE SEQUENCE</scope>
</reference>
<dbReference type="EMBL" id="CAJHNH020004557">
    <property type="protein sequence ID" value="CAG5131284.1"/>
    <property type="molecule type" value="Genomic_DNA"/>
</dbReference>
<organism evidence="2 3">
    <name type="scientific">Candidula unifasciata</name>
    <dbReference type="NCBI Taxonomy" id="100452"/>
    <lineage>
        <taxon>Eukaryota</taxon>
        <taxon>Metazoa</taxon>
        <taxon>Spiralia</taxon>
        <taxon>Lophotrochozoa</taxon>
        <taxon>Mollusca</taxon>
        <taxon>Gastropoda</taxon>
        <taxon>Heterobranchia</taxon>
        <taxon>Euthyneura</taxon>
        <taxon>Panpulmonata</taxon>
        <taxon>Eupulmonata</taxon>
        <taxon>Stylommatophora</taxon>
        <taxon>Helicina</taxon>
        <taxon>Helicoidea</taxon>
        <taxon>Geomitridae</taxon>
        <taxon>Candidula</taxon>
    </lineage>
</organism>
<evidence type="ECO:0000313" key="3">
    <source>
        <dbReference type="Proteomes" id="UP000678393"/>
    </source>
</evidence>
<accession>A0A8S3ZNS7</accession>
<gene>
    <name evidence="2" type="ORF">CUNI_LOCUS16842</name>
</gene>
<proteinExistence type="predicted"/>
<protein>
    <submittedName>
        <fullName evidence="2">Uncharacterized protein</fullName>
    </submittedName>
</protein>
<keyword evidence="3" id="KW-1185">Reference proteome</keyword>
<sequence length="57" mass="6017">PPFSRAASAAWPRENVWSLRVSPPAKGWRQPLCAGSGARSAREATGDLCPGRNPGKS</sequence>